<evidence type="ECO:0000313" key="1">
    <source>
        <dbReference type="EMBL" id="KUG29004.1"/>
    </source>
</evidence>
<name>A0A0W8G7J2_9ZZZZ</name>
<sequence length="116" mass="12202">MRSLLVAGILIAAVFVYLVASSRLDAPPAPPSGVAKYEAMAERVRSLEAARQNLMVSAKLKAAGASPSRKAATSRGVRGAYARGYRDGFSEGYATGSFLSASARPNPLFFPIPKVQ</sequence>
<organism evidence="1">
    <name type="scientific">hydrocarbon metagenome</name>
    <dbReference type="NCBI Taxonomy" id="938273"/>
    <lineage>
        <taxon>unclassified sequences</taxon>
        <taxon>metagenomes</taxon>
        <taxon>ecological metagenomes</taxon>
    </lineage>
</organism>
<dbReference type="EMBL" id="LNQE01000146">
    <property type="protein sequence ID" value="KUG29004.1"/>
    <property type="molecule type" value="Genomic_DNA"/>
</dbReference>
<reference evidence="1" key="1">
    <citation type="journal article" date="2015" name="Proc. Natl. Acad. Sci. U.S.A.">
        <title>Networks of energetic and metabolic interactions define dynamics in microbial communities.</title>
        <authorList>
            <person name="Embree M."/>
            <person name="Liu J.K."/>
            <person name="Al-Bassam M.M."/>
            <person name="Zengler K."/>
        </authorList>
    </citation>
    <scope>NUCLEOTIDE SEQUENCE</scope>
</reference>
<comment type="caution">
    <text evidence="1">The sequence shown here is derived from an EMBL/GenBank/DDBJ whole genome shotgun (WGS) entry which is preliminary data.</text>
</comment>
<accession>A0A0W8G7J2</accession>
<proteinExistence type="predicted"/>
<protein>
    <submittedName>
        <fullName evidence="1">Uncharacterized protein</fullName>
    </submittedName>
</protein>
<gene>
    <name evidence="1" type="ORF">ASZ90_001114</name>
</gene>
<dbReference type="AlphaFoldDB" id="A0A0W8G7J2"/>